<dbReference type="PANTHER" id="PTHR16469:SF27">
    <property type="entry name" value="UBIQUITIN-ASSOCIATED AND SH3 DOMAIN-CONTAINING BA-RELATED"/>
    <property type="match status" value="1"/>
</dbReference>
<dbReference type="InterPro" id="IPR013078">
    <property type="entry name" value="His_Pase_superF_clade-1"/>
</dbReference>
<organism evidence="1">
    <name type="scientific">Indivirus ILV1</name>
    <dbReference type="NCBI Taxonomy" id="1977633"/>
    <lineage>
        <taxon>Viruses</taxon>
        <taxon>Varidnaviria</taxon>
        <taxon>Bamfordvirae</taxon>
        <taxon>Nucleocytoviricota</taxon>
        <taxon>Megaviricetes</taxon>
        <taxon>Imitervirales</taxon>
        <taxon>Mimiviridae</taxon>
        <taxon>Klosneuvirinae</taxon>
        <taxon>Indivirus</taxon>
    </lineage>
</organism>
<sequence length="189" mass="22619">MIVYIRHANDDGHNTKYKHDPHITKEGIHNTKKIVKELIYKYGYPKEIYYSPFRRCIETMKIIMQKLKNKKIRLVCDTNLSRYFTESDKKKPRVSSKTLKYKIPIYENKKEFHQRIDNHLTKMAKKSNNVWCITHALVYKNISEKLKIHTNPRIDFLEHFSHNVIDDTVNELIPMTEKFSVIKNNGKLL</sequence>
<dbReference type="Pfam" id="PF00300">
    <property type="entry name" value="His_Phos_1"/>
    <property type="match status" value="1"/>
</dbReference>
<evidence type="ECO:0000313" key="1">
    <source>
        <dbReference type="EMBL" id="ARF09444.1"/>
    </source>
</evidence>
<gene>
    <name evidence="1" type="ORF">Indivirus_1_67</name>
</gene>
<proteinExistence type="predicted"/>
<reference evidence="1" key="1">
    <citation type="journal article" date="2017" name="Science">
        <title>Giant viruses with an expanded complement of translation system components.</title>
        <authorList>
            <person name="Schulz F."/>
            <person name="Yutin N."/>
            <person name="Ivanova N.N."/>
            <person name="Ortega D.R."/>
            <person name="Lee T.K."/>
            <person name="Vierheilig J."/>
            <person name="Daims H."/>
            <person name="Horn M."/>
            <person name="Wagner M."/>
            <person name="Jensen G.J."/>
            <person name="Kyrpides N.C."/>
            <person name="Koonin E.V."/>
            <person name="Woyke T."/>
        </authorList>
    </citation>
    <scope>NUCLEOTIDE SEQUENCE</scope>
    <source>
        <strain evidence="1">ILV1</strain>
    </source>
</reference>
<dbReference type="Gene3D" id="3.40.50.1240">
    <property type="entry name" value="Phosphoglycerate mutase-like"/>
    <property type="match status" value="1"/>
</dbReference>
<dbReference type="EMBL" id="KY684085">
    <property type="protein sequence ID" value="ARF09444.1"/>
    <property type="molecule type" value="Genomic_DNA"/>
</dbReference>
<name>A0A1V0SCT6_9VIRU</name>
<dbReference type="SUPFAM" id="SSF53254">
    <property type="entry name" value="Phosphoglycerate mutase-like"/>
    <property type="match status" value="1"/>
</dbReference>
<protein>
    <submittedName>
        <fullName evidence="1">Broad specificity phosphatase PhoE</fullName>
    </submittedName>
</protein>
<dbReference type="InterPro" id="IPR029033">
    <property type="entry name" value="His_PPase_superfam"/>
</dbReference>
<dbReference type="PANTHER" id="PTHR16469">
    <property type="entry name" value="UBIQUITIN-ASSOCIATED AND SH3 DOMAIN-CONTAINING BA-RELATED"/>
    <property type="match status" value="1"/>
</dbReference>
<dbReference type="CDD" id="cd07067">
    <property type="entry name" value="HP_PGM_like"/>
    <property type="match status" value="1"/>
</dbReference>
<accession>A0A1V0SCT6</accession>
<dbReference type="InterPro" id="IPR051710">
    <property type="entry name" value="Phosphatase_SH3-domain"/>
</dbReference>